<comment type="caution">
    <text evidence="5">The sequence shown here is derived from an EMBL/GenBank/DDBJ whole genome shotgun (WGS) entry which is preliminary data.</text>
</comment>
<sequence>MLFFQACPQRFLTSPNGTVESPGFPDTLKEKVRCKWTISAEPGYVILFTFDVWEVGLETDVSLPCDSNGVTAFVNMYDGETTADIKLLGRYCARKRKPGIITTTGNHLTVVFTIRNTVRNVDWVDIPVHKFNASYTSRKSDDPPEEQI</sequence>
<accession>A0ABD0K788</accession>
<proteinExistence type="predicted"/>
<feature type="disulfide bond" evidence="3">
    <location>
        <begin position="7"/>
        <end position="34"/>
    </location>
</feature>
<evidence type="ECO:0000256" key="1">
    <source>
        <dbReference type="ARBA" id="ARBA00022737"/>
    </source>
</evidence>
<evidence type="ECO:0000313" key="6">
    <source>
        <dbReference type="Proteomes" id="UP001519460"/>
    </source>
</evidence>
<dbReference type="InterPro" id="IPR000859">
    <property type="entry name" value="CUB_dom"/>
</dbReference>
<evidence type="ECO:0000256" key="3">
    <source>
        <dbReference type="PROSITE-ProRule" id="PRU00059"/>
    </source>
</evidence>
<keyword evidence="2 3" id="KW-1015">Disulfide bond</keyword>
<dbReference type="PANTHER" id="PTHR24251:SF37">
    <property type="entry name" value="CUB DOMAIN-CONTAINING PROTEIN"/>
    <property type="match status" value="1"/>
</dbReference>
<keyword evidence="1" id="KW-0677">Repeat</keyword>
<evidence type="ECO:0000259" key="4">
    <source>
        <dbReference type="PROSITE" id="PS01180"/>
    </source>
</evidence>
<reference evidence="5 6" key="1">
    <citation type="journal article" date="2023" name="Sci. Data">
        <title>Genome assembly of the Korean intertidal mud-creeper Batillaria attramentaria.</title>
        <authorList>
            <person name="Patra A.K."/>
            <person name="Ho P.T."/>
            <person name="Jun S."/>
            <person name="Lee S.J."/>
            <person name="Kim Y."/>
            <person name="Won Y.J."/>
        </authorList>
    </citation>
    <scope>NUCLEOTIDE SEQUENCE [LARGE SCALE GENOMIC DNA]</scope>
    <source>
        <strain evidence="5">Wonlab-2016</strain>
    </source>
</reference>
<dbReference type="Gene3D" id="2.60.120.290">
    <property type="entry name" value="Spermadhesin, CUB domain"/>
    <property type="match status" value="1"/>
</dbReference>
<dbReference type="InterPro" id="IPR035914">
    <property type="entry name" value="Sperma_CUB_dom_sf"/>
</dbReference>
<dbReference type="AlphaFoldDB" id="A0ABD0K788"/>
<dbReference type="EMBL" id="JACVVK020000235">
    <property type="protein sequence ID" value="KAK7482988.1"/>
    <property type="molecule type" value="Genomic_DNA"/>
</dbReference>
<dbReference type="SMART" id="SM00042">
    <property type="entry name" value="CUB"/>
    <property type="match status" value="1"/>
</dbReference>
<dbReference type="PROSITE" id="PS01180">
    <property type="entry name" value="CUB"/>
    <property type="match status" value="1"/>
</dbReference>
<dbReference type="PANTHER" id="PTHR24251">
    <property type="entry name" value="OVOCHYMASE-RELATED"/>
    <property type="match status" value="1"/>
</dbReference>
<name>A0ABD0K788_9CAEN</name>
<organism evidence="5 6">
    <name type="scientific">Batillaria attramentaria</name>
    <dbReference type="NCBI Taxonomy" id="370345"/>
    <lineage>
        <taxon>Eukaryota</taxon>
        <taxon>Metazoa</taxon>
        <taxon>Spiralia</taxon>
        <taxon>Lophotrochozoa</taxon>
        <taxon>Mollusca</taxon>
        <taxon>Gastropoda</taxon>
        <taxon>Caenogastropoda</taxon>
        <taxon>Sorbeoconcha</taxon>
        <taxon>Cerithioidea</taxon>
        <taxon>Batillariidae</taxon>
        <taxon>Batillaria</taxon>
    </lineage>
</organism>
<dbReference type="Pfam" id="PF00431">
    <property type="entry name" value="CUB"/>
    <property type="match status" value="1"/>
</dbReference>
<feature type="non-terminal residue" evidence="5">
    <location>
        <position position="148"/>
    </location>
</feature>
<protein>
    <recommendedName>
        <fullName evidence="4">CUB domain-containing protein</fullName>
    </recommendedName>
</protein>
<dbReference type="SUPFAM" id="SSF49854">
    <property type="entry name" value="Spermadhesin, CUB domain"/>
    <property type="match status" value="1"/>
</dbReference>
<evidence type="ECO:0000313" key="5">
    <source>
        <dbReference type="EMBL" id="KAK7482988.1"/>
    </source>
</evidence>
<keyword evidence="6" id="KW-1185">Reference proteome</keyword>
<dbReference type="Proteomes" id="UP001519460">
    <property type="component" value="Unassembled WGS sequence"/>
</dbReference>
<gene>
    <name evidence="5" type="ORF">BaRGS_00025765</name>
</gene>
<evidence type="ECO:0000256" key="2">
    <source>
        <dbReference type="ARBA" id="ARBA00023157"/>
    </source>
</evidence>
<comment type="caution">
    <text evidence="3">Lacks conserved residue(s) required for the propagation of feature annotation.</text>
</comment>
<dbReference type="CDD" id="cd00041">
    <property type="entry name" value="CUB"/>
    <property type="match status" value="1"/>
</dbReference>
<feature type="domain" description="CUB" evidence="4">
    <location>
        <begin position="7"/>
        <end position="138"/>
    </location>
</feature>